<gene>
    <name evidence="2" type="ORF">GGE31_002806</name>
    <name evidence="1" type="ORF">GGE33_003247</name>
    <name evidence="3" type="ORF">GGE35_002746</name>
</gene>
<evidence type="ECO:0000313" key="6">
    <source>
        <dbReference type="Proteomes" id="UP000576087"/>
    </source>
</evidence>
<dbReference type="Proteomes" id="UP000524535">
    <property type="component" value="Unassembled WGS sequence"/>
</dbReference>
<protein>
    <submittedName>
        <fullName evidence="1">Uncharacterized protein (TIGR03067 family)</fullName>
    </submittedName>
</protein>
<evidence type="ECO:0000313" key="4">
    <source>
        <dbReference type="Proteomes" id="UP000520770"/>
    </source>
</evidence>
<evidence type="ECO:0000313" key="3">
    <source>
        <dbReference type="EMBL" id="MBB4446924.1"/>
    </source>
</evidence>
<name>A0A7W6SAJ9_9HYPH</name>
<dbReference type="RefSeq" id="WP_210303684.1">
    <property type="nucleotide sequence ID" value="NZ_JACIGW010000003.1"/>
</dbReference>
<dbReference type="EMBL" id="JACIGY010000003">
    <property type="protein sequence ID" value="MBB4412293.1"/>
    <property type="molecule type" value="Genomic_DNA"/>
</dbReference>
<evidence type="ECO:0000313" key="5">
    <source>
        <dbReference type="Proteomes" id="UP000524535"/>
    </source>
</evidence>
<comment type="caution">
    <text evidence="1">The sequence shown here is derived from an EMBL/GenBank/DDBJ whole genome shotgun (WGS) entry which is preliminary data.</text>
</comment>
<dbReference type="Proteomes" id="UP000576087">
    <property type="component" value="Unassembled WGS sequence"/>
</dbReference>
<evidence type="ECO:0000313" key="1">
    <source>
        <dbReference type="EMBL" id="MBB4349485.1"/>
    </source>
</evidence>
<organism evidence="1 4">
    <name type="scientific">Aliirhizobium cellulosilyticum</name>
    <dbReference type="NCBI Taxonomy" id="393664"/>
    <lineage>
        <taxon>Bacteria</taxon>
        <taxon>Pseudomonadati</taxon>
        <taxon>Pseudomonadota</taxon>
        <taxon>Alphaproteobacteria</taxon>
        <taxon>Hyphomicrobiales</taxon>
        <taxon>Rhizobiaceae</taxon>
        <taxon>Aliirhizobium</taxon>
    </lineage>
</organism>
<dbReference type="EMBL" id="JACIGW010000003">
    <property type="protein sequence ID" value="MBB4349485.1"/>
    <property type="molecule type" value="Genomic_DNA"/>
</dbReference>
<dbReference type="Proteomes" id="UP000520770">
    <property type="component" value="Unassembled WGS sequence"/>
</dbReference>
<sequence length="123" mass="13562">MDTDLKRFQGRWRQVRFEENGIVDPADTHGAPDAVMTIVGETFHVAVPGEEALIEGSFVIKDDTSPKRIDWIDSIGTDAGKRLPAIYTLSKDTFEFAAADADMERPQDFTGGSGITIRGFVRT</sequence>
<accession>A0A7W6SAJ9</accession>
<proteinExistence type="predicted"/>
<dbReference type="InterPro" id="IPR017504">
    <property type="entry name" value="CHP03067_Planctomycetes"/>
</dbReference>
<dbReference type="EMBL" id="JACIHM010000003">
    <property type="protein sequence ID" value="MBB4446924.1"/>
    <property type="molecule type" value="Genomic_DNA"/>
</dbReference>
<dbReference type="AlphaFoldDB" id="A0A7W6SAJ9"/>
<dbReference type="NCBIfam" id="TIGR03067">
    <property type="entry name" value="Planc_TIGR03067"/>
    <property type="match status" value="1"/>
</dbReference>
<reference evidence="4 5" key="1">
    <citation type="submission" date="2020-08" db="EMBL/GenBank/DDBJ databases">
        <title>Genomic Encyclopedia of Type Strains, Phase IV (KMG-V): Genome sequencing to study the core and pangenomes of soil and plant-associated prokaryotes.</title>
        <authorList>
            <person name="Whitman W."/>
        </authorList>
    </citation>
    <scope>NUCLEOTIDE SEQUENCE [LARGE SCALE GENOMIC DNA]</scope>
    <source>
        <strain evidence="2 5">SEMIA 444</strain>
        <strain evidence="1 4">SEMIA 448</strain>
        <strain evidence="3 6">SEMIA 452</strain>
    </source>
</reference>
<evidence type="ECO:0000313" key="2">
    <source>
        <dbReference type="EMBL" id="MBB4412293.1"/>
    </source>
</evidence>
<keyword evidence="5" id="KW-1185">Reference proteome</keyword>